<organism evidence="2 3">
    <name type="scientific">Croceicoccus marinus</name>
    <dbReference type="NCBI Taxonomy" id="450378"/>
    <lineage>
        <taxon>Bacteria</taxon>
        <taxon>Pseudomonadati</taxon>
        <taxon>Pseudomonadota</taxon>
        <taxon>Alphaproteobacteria</taxon>
        <taxon>Sphingomonadales</taxon>
        <taxon>Erythrobacteraceae</taxon>
        <taxon>Croceicoccus</taxon>
    </lineage>
</organism>
<name>A0A1Z1F7Z9_9SPHN</name>
<accession>A0A1Z1F7Z9</accession>
<evidence type="ECO:0000313" key="3">
    <source>
        <dbReference type="Proteomes" id="UP000195807"/>
    </source>
</evidence>
<dbReference type="EMBL" id="CP019602">
    <property type="protein sequence ID" value="ARU14853.1"/>
    <property type="molecule type" value="Genomic_DNA"/>
</dbReference>
<dbReference type="Proteomes" id="UP000195807">
    <property type="component" value="Chromosome"/>
</dbReference>
<dbReference type="STRING" id="450378.GCA_001661675_00017"/>
<dbReference type="AlphaFoldDB" id="A0A1Z1F7Z9"/>
<proteinExistence type="predicted"/>
<sequence>MQIPAITIALGAAALAANPALAGDGAVRHERVKVSDEDFADAASMAQLQRSIGLAAQRVCQAGGAPASLSPDQQRCIDQAISDARADIVRIGARHGVPLPAQASPDADDG</sequence>
<protein>
    <recommendedName>
        <fullName evidence="4">UrcA family protein</fullName>
    </recommendedName>
</protein>
<evidence type="ECO:0000313" key="2">
    <source>
        <dbReference type="EMBL" id="ARU14853.1"/>
    </source>
</evidence>
<dbReference type="NCBIfam" id="TIGR04433">
    <property type="entry name" value="UrcA_uranyl"/>
    <property type="match status" value="1"/>
</dbReference>
<reference evidence="2 3" key="1">
    <citation type="submission" date="2017-01" db="EMBL/GenBank/DDBJ databases">
        <title>Complete genome sequence of esterase-producing bacterium Croceicoccus marinus E4A9.</title>
        <authorList>
            <person name="Wu Y.-H."/>
            <person name="Cheng H."/>
            <person name="Xu L."/>
            <person name="Huo Y.-Y."/>
            <person name="Wang C.-S."/>
            <person name="Xu X.-W."/>
        </authorList>
    </citation>
    <scope>NUCLEOTIDE SEQUENCE [LARGE SCALE GENOMIC DNA]</scope>
    <source>
        <strain evidence="2 3">E4A9</strain>
    </source>
</reference>
<evidence type="ECO:0000256" key="1">
    <source>
        <dbReference type="SAM" id="SignalP"/>
    </source>
</evidence>
<dbReference type="InterPro" id="IPR030972">
    <property type="entry name" value="UrcA_uranyl"/>
</dbReference>
<dbReference type="KEGG" id="cman:A9D14_00080"/>
<feature type="chain" id="PRO_5013006564" description="UrcA family protein" evidence="1">
    <location>
        <begin position="23"/>
        <end position="110"/>
    </location>
</feature>
<gene>
    <name evidence="2" type="ORF">A9D14_00080</name>
</gene>
<keyword evidence="1" id="KW-0732">Signal</keyword>
<evidence type="ECO:0008006" key="4">
    <source>
        <dbReference type="Google" id="ProtNLM"/>
    </source>
</evidence>
<feature type="signal peptide" evidence="1">
    <location>
        <begin position="1"/>
        <end position="22"/>
    </location>
</feature>
<dbReference type="RefSeq" id="WP_083987440.1">
    <property type="nucleotide sequence ID" value="NZ_CP019602.1"/>
</dbReference>
<keyword evidence="3" id="KW-1185">Reference proteome</keyword>